<dbReference type="InterPro" id="IPR013874">
    <property type="entry name" value="Cdc37_Hsp90-bd"/>
</dbReference>
<dbReference type="InterPro" id="IPR017946">
    <property type="entry name" value="PLC-like_Pdiesterase_TIM-brl"/>
</dbReference>
<dbReference type="Pfam" id="PF08564">
    <property type="entry name" value="CDC37_C"/>
    <property type="match status" value="1"/>
</dbReference>
<accession>A0ABR0C8X5</accession>
<dbReference type="SUPFAM" id="SSF89957">
    <property type="entry name" value="MTH1187/YkoF-like"/>
    <property type="match status" value="1"/>
</dbReference>
<feature type="region of interest" description="Disordered" evidence="7">
    <location>
        <begin position="628"/>
        <end position="658"/>
    </location>
</feature>
<feature type="region of interest" description="Disordered" evidence="7">
    <location>
        <begin position="857"/>
        <end position="877"/>
    </location>
</feature>
<protein>
    <recommendedName>
        <fullName evidence="5">Hsp90 chaperone protein kinase-targeting subunit</fullName>
    </recommendedName>
</protein>
<keyword evidence="12" id="KW-1185">Reference proteome</keyword>
<dbReference type="SUPFAM" id="SSF51695">
    <property type="entry name" value="PLC-like phosphodiesterases"/>
    <property type="match status" value="1"/>
</dbReference>
<feature type="coiled-coil region" evidence="6">
    <location>
        <begin position="146"/>
        <end position="180"/>
    </location>
</feature>
<feature type="domain" description="Cdc37 N-terminal" evidence="10">
    <location>
        <begin position="2"/>
        <end position="194"/>
    </location>
</feature>
<dbReference type="SMART" id="SM01070">
    <property type="entry name" value="CDC37_M"/>
    <property type="match status" value="1"/>
</dbReference>
<dbReference type="Pfam" id="PF01910">
    <property type="entry name" value="Thiamine_BP"/>
    <property type="match status" value="2"/>
</dbReference>
<evidence type="ECO:0000256" key="2">
    <source>
        <dbReference type="ARBA" id="ARBA00006222"/>
    </source>
</evidence>
<feature type="domain" description="Cdc37 Hsp90 binding" evidence="9">
    <location>
        <begin position="193"/>
        <end position="362"/>
    </location>
</feature>
<dbReference type="Gene3D" id="3.30.70.930">
    <property type="match status" value="1"/>
</dbReference>
<evidence type="ECO:0000256" key="3">
    <source>
        <dbReference type="ARBA" id="ARBA00022490"/>
    </source>
</evidence>
<feature type="region of interest" description="Disordered" evidence="7">
    <location>
        <begin position="1160"/>
        <end position="1180"/>
    </location>
</feature>
<dbReference type="PANTHER" id="PTHR12800:SF4">
    <property type="entry name" value="HSP90 CO-CHAPERONE CDC37"/>
    <property type="match status" value="1"/>
</dbReference>
<keyword evidence="4" id="KW-0143">Chaperone</keyword>
<dbReference type="Gene3D" id="3.20.20.190">
    <property type="entry name" value="Phosphatidylinositol (PI) phosphodiesterase"/>
    <property type="match status" value="1"/>
</dbReference>
<dbReference type="InterPro" id="IPR013855">
    <property type="entry name" value="Cdc37_N_dom"/>
</dbReference>
<dbReference type="SUPFAM" id="SSF101391">
    <property type="entry name" value="Hsp90 co-chaperone CDC37"/>
    <property type="match status" value="1"/>
</dbReference>
<comment type="caution">
    <text evidence="11">The sequence shown here is derived from an EMBL/GenBank/DDBJ whole genome shotgun (WGS) entry which is preliminary data.</text>
</comment>
<dbReference type="SMART" id="SM01071">
    <property type="entry name" value="CDC37_N"/>
    <property type="match status" value="1"/>
</dbReference>
<dbReference type="Pfam" id="PF08565">
    <property type="entry name" value="CDC37_M"/>
    <property type="match status" value="1"/>
</dbReference>
<feature type="region of interest" description="Disordered" evidence="7">
    <location>
        <begin position="548"/>
        <end position="571"/>
    </location>
</feature>
<feature type="region of interest" description="Disordered" evidence="7">
    <location>
        <begin position="1215"/>
        <end position="1323"/>
    </location>
</feature>
<proteinExistence type="inferred from homology"/>
<evidence type="ECO:0000256" key="1">
    <source>
        <dbReference type="ARBA" id="ARBA00004496"/>
    </source>
</evidence>
<dbReference type="PANTHER" id="PTHR12800">
    <property type="entry name" value="CDC37-RELATED"/>
    <property type="match status" value="1"/>
</dbReference>
<feature type="region of interest" description="Disordered" evidence="7">
    <location>
        <begin position="97"/>
        <end position="118"/>
    </location>
</feature>
<organism evidence="11 12">
    <name type="scientific">Purpureocillium lilacinum</name>
    <name type="common">Paecilomyces lilacinus</name>
    <dbReference type="NCBI Taxonomy" id="33203"/>
    <lineage>
        <taxon>Eukaryota</taxon>
        <taxon>Fungi</taxon>
        <taxon>Dikarya</taxon>
        <taxon>Ascomycota</taxon>
        <taxon>Pezizomycotina</taxon>
        <taxon>Sordariomycetes</taxon>
        <taxon>Hypocreomycetidae</taxon>
        <taxon>Hypocreales</taxon>
        <taxon>Ophiocordycipitaceae</taxon>
        <taxon>Purpureocillium</taxon>
    </lineage>
</organism>
<dbReference type="InterPro" id="IPR004918">
    <property type="entry name" value="Cdc37"/>
</dbReference>
<feature type="domain" description="Cdc37 C-terminal" evidence="8">
    <location>
        <begin position="379"/>
        <end position="478"/>
    </location>
</feature>
<comment type="subcellular location">
    <subcellularLocation>
        <location evidence="1">Cytoplasm</location>
    </subcellularLocation>
</comment>
<evidence type="ECO:0000259" key="9">
    <source>
        <dbReference type="SMART" id="SM01070"/>
    </source>
</evidence>
<feature type="compositionally biased region" description="Polar residues" evidence="7">
    <location>
        <begin position="859"/>
        <end position="877"/>
    </location>
</feature>
<feature type="compositionally biased region" description="Polar residues" evidence="7">
    <location>
        <begin position="787"/>
        <end position="798"/>
    </location>
</feature>
<evidence type="ECO:0000256" key="4">
    <source>
        <dbReference type="ARBA" id="ARBA00023186"/>
    </source>
</evidence>
<reference evidence="11 12" key="1">
    <citation type="journal article" date="2024" name="Microbiol. Resour. Announc.">
        <title>Genome annotations for the ascomycete fungi Trichoderma harzianum, Trichoderma aggressivum, and Purpureocillium lilacinum.</title>
        <authorList>
            <person name="Beijen E.P.W."/>
            <person name="Ohm R.A."/>
        </authorList>
    </citation>
    <scope>NUCLEOTIDE SEQUENCE [LARGE SCALE GENOMIC DNA]</scope>
    <source>
        <strain evidence="11 12">CBS 150709</strain>
    </source>
</reference>
<dbReference type="Gene3D" id="1.20.58.610">
    <property type="entry name" value="Cdc37, Hsp90 binding domain"/>
    <property type="match status" value="1"/>
</dbReference>
<feature type="region of interest" description="Disordered" evidence="7">
    <location>
        <begin position="215"/>
        <end position="243"/>
    </location>
</feature>
<gene>
    <name evidence="11" type="ORF">Purlil1_3037</name>
</gene>
<evidence type="ECO:0000256" key="7">
    <source>
        <dbReference type="SAM" id="MobiDB-lite"/>
    </source>
</evidence>
<comment type="similarity">
    <text evidence="2">Belongs to the CDC37 family.</text>
</comment>
<dbReference type="EMBL" id="JAWRVI010000008">
    <property type="protein sequence ID" value="KAK4092416.1"/>
    <property type="molecule type" value="Genomic_DNA"/>
</dbReference>
<keyword evidence="6" id="KW-0175">Coiled coil</keyword>
<dbReference type="InterPro" id="IPR013873">
    <property type="entry name" value="Cdc37_C"/>
</dbReference>
<dbReference type="InterPro" id="IPR038189">
    <property type="entry name" value="Cdc37_Hsp90-bd_sf"/>
</dbReference>
<evidence type="ECO:0000259" key="10">
    <source>
        <dbReference type="SMART" id="SM01071"/>
    </source>
</evidence>
<dbReference type="NCBIfam" id="TIGR00106">
    <property type="entry name" value="MTH1187 family thiamine-binding protein"/>
    <property type="match status" value="1"/>
</dbReference>
<dbReference type="CDD" id="cd08588">
    <property type="entry name" value="PI-PLCc_At5g67130_like"/>
    <property type="match status" value="1"/>
</dbReference>
<evidence type="ECO:0000313" key="12">
    <source>
        <dbReference type="Proteomes" id="UP001287286"/>
    </source>
</evidence>
<dbReference type="InterPro" id="IPR029756">
    <property type="entry name" value="MTH1187/YkoF-like"/>
</dbReference>
<dbReference type="InterPro" id="IPR002767">
    <property type="entry name" value="Thiamine_BP"/>
</dbReference>
<evidence type="ECO:0000256" key="5">
    <source>
        <dbReference type="ARBA" id="ARBA00031396"/>
    </source>
</evidence>
<feature type="compositionally biased region" description="Low complexity" evidence="7">
    <location>
        <begin position="1239"/>
        <end position="1251"/>
    </location>
</feature>
<sequence>MPVDYSKWDALELSDDSDIEVHPNVDKRSFIRAKQNQIHQERQHRKLQIETYKYERVINDGLLSRISALLASLRAHASEAATRNPGEIAFQAVMETAGNPKDDRPPPPPEGVHSGEQEQPTYSKMMAALLDQVNKALDEKKPDDRYSGMIEEIQGHHDKVENLQKELLQKLEELEKEDKKKITSADIHTGFDSSHVAKATAADKKDSTQVELLNPSFSTTTDSGPSQTSAAAADDDEEIEASPDAKTFAQIPANEYPRSLQFLLQHPQILTERETDGLLVLAFDAALERKDDYSRQCVHQALLLQYCRALGKDGVQLFFKRIMTKGHQAQEVFYKDVQETYMRIKNRSREILAERAKEPAEGVEQIQLHAVEPGTVINVRVPPTNSEDPEEQKARAIFDGFKPEMKKALETGELDEVNKVLGRLGVEEAEELVNLFGEANILSLEEQIIDATTEEGQKQLKEMEAAVAAESKNELAEDPDVSVSSWAPAVRAAARGLDAWPSPEPGDNETGVEDPDVAGWLKSHASRHLVVGACTAIRDGGAWHPALVPGGPDVADEAERGPRSPSGALRLHLSGGRLAGIKIASTSERPDSSHVGACEAAATADHRSLSEVVSAADLRSPPAQALTLSTRGAAGPNPTQPSHGSPAKPAAPPHDAWAKRLPGAATSRCGKHLHCASAYPSSRSGQPFSLISVTPVSSLIRSDRSLLHRPGGFSGASVLLVSCLSIPFKYSCLPSHPPRAPVCSARSPTVALTVNYVVVAFSFPLKTWLLVQRYTSIYLTQRLPVPSSASNSNLNEATTNDEDDVAARPRVLHQRRASIPHQARSLDATKRSTAFAMFTSLRSAVVAALAVVAQVQAAPQSSPGNKTTSDSGSKACNNSPELCSRQYNNITHMGAHDSSFLRDASTGNSIAGNQFKNATAALNAGIRLLQAQIHKPNTTLEMCHTSCSLLDAGPLETWLSAVNDWMTANPNEVVTLLLVNSDSAPASDFGAVFESSGISKLGYKPQTTSATTNWPTLDSMISQGTRVVSFITNMNYSASTPYLLPEFDFVFETPFEVTQLTGFNCTVDRPSRARPATTAISNGWMGLVNHFKYQSLASNIMVPDVDRIDVVNSAATTADGNLGKHVQQCKSEWTKVPNFVLVDFWDKGDPMAAADSLNGISSATGRKNSNSETSTGSATNGRSLEYGALWTFLTAALLLLQCLVAVERGWSQVSPCRHAAMPPPSTTIRCPPTPPPPSSSAHPIPSPHARSTGSRQAACHNYNTTPSRQAPAAAAPAPALPSSNNTIIAHQTPEEKQQQHRDDDRRGSSSNNNGLRQHTHPGGVLRRLLPHSQERGVCVLCVGTGKISVAEEVAEVQRVLQASGLKYTMHSAGTTVGPCFDDDADTEVLTALCLAEGNWDEVLAVVGKAHTVVHRRGVVRVQSSMRVGSRTDKKQTAEDKVKRVEDLLAQGKS</sequence>
<dbReference type="Proteomes" id="UP001287286">
    <property type="component" value="Unassembled WGS sequence"/>
</dbReference>
<name>A0ABR0C8X5_PURLI</name>
<evidence type="ECO:0000256" key="6">
    <source>
        <dbReference type="SAM" id="Coils"/>
    </source>
</evidence>
<feature type="compositionally biased region" description="Basic and acidic residues" evidence="7">
    <location>
        <begin position="1292"/>
        <end position="1307"/>
    </location>
</feature>
<feature type="compositionally biased region" description="Pro residues" evidence="7">
    <location>
        <begin position="1221"/>
        <end position="1238"/>
    </location>
</feature>
<feature type="region of interest" description="Disordered" evidence="7">
    <location>
        <begin position="787"/>
        <end position="806"/>
    </location>
</feature>
<feature type="compositionally biased region" description="Polar residues" evidence="7">
    <location>
        <begin position="215"/>
        <end position="229"/>
    </location>
</feature>
<evidence type="ECO:0000313" key="11">
    <source>
        <dbReference type="EMBL" id="KAK4092416.1"/>
    </source>
</evidence>
<evidence type="ECO:0000259" key="8">
    <source>
        <dbReference type="SMART" id="SM01069"/>
    </source>
</evidence>
<keyword evidence="3" id="KW-0963">Cytoplasm</keyword>
<dbReference type="Pfam" id="PF03234">
    <property type="entry name" value="CDC37_N"/>
    <property type="match status" value="1"/>
</dbReference>
<dbReference type="SMART" id="SM01069">
    <property type="entry name" value="CDC37_C"/>
    <property type="match status" value="1"/>
</dbReference>
<dbReference type="Pfam" id="PF26146">
    <property type="entry name" value="PI-PLC_X"/>
    <property type="match status" value="1"/>
</dbReference>